<comment type="caution">
    <text evidence="2">The sequence shown here is derived from an EMBL/GenBank/DDBJ whole genome shotgun (WGS) entry which is preliminary data.</text>
</comment>
<sequence length="57" mass="6544">MNTDLLQGMIDIVFKGNLFYLSPFIFVLMVILFADRLIELIYNAIGSGEGNGRRNRY</sequence>
<evidence type="ECO:0000313" key="3">
    <source>
        <dbReference type="Proteomes" id="UP001139011"/>
    </source>
</evidence>
<gene>
    <name evidence="2" type="ORF">LCY76_22755</name>
</gene>
<proteinExistence type="predicted"/>
<dbReference type="EMBL" id="JAIWJX010000003">
    <property type="protein sequence ID" value="MCK6259396.1"/>
    <property type="molecule type" value="Genomic_DNA"/>
</dbReference>
<dbReference type="Proteomes" id="UP001139011">
    <property type="component" value="Unassembled WGS sequence"/>
</dbReference>
<organism evidence="2 3">
    <name type="scientific">Fictibacillus marinisediminis</name>
    <dbReference type="NCBI Taxonomy" id="2878389"/>
    <lineage>
        <taxon>Bacteria</taxon>
        <taxon>Bacillati</taxon>
        <taxon>Bacillota</taxon>
        <taxon>Bacilli</taxon>
        <taxon>Bacillales</taxon>
        <taxon>Fictibacillaceae</taxon>
        <taxon>Fictibacillus</taxon>
    </lineage>
</organism>
<evidence type="ECO:0000313" key="2">
    <source>
        <dbReference type="EMBL" id="MCK6259396.1"/>
    </source>
</evidence>
<accession>A0A9X1XFW6</accession>
<protein>
    <submittedName>
        <fullName evidence="2">Uncharacterized protein</fullName>
    </submittedName>
</protein>
<dbReference type="RefSeq" id="WP_248254767.1">
    <property type="nucleotide sequence ID" value="NZ_JAIWJX010000003.1"/>
</dbReference>
<evidence type="ECO:0000256" key="1">
    <source>
        <dbReference type="SAM" id="Phobius"/>
    </source>
</evidence>
<dbReference type="AlphaFoldDB" id="A0A9X1XFW6"/>
<keyword evidence="1" id="KW-1133">Transmembrane helix</keyword>
<reference evidence="2" key="1">
    <citation type="submission" date="2021-09" db="EMBL/GenBank/DDBJ databases">
        <title>Genome analysis of Fictibacillus sp. KIGAM418 isolated from marine sediment.</title>
        <authorList>
            <person name="Seo M.-J."/>
            <person name="Cho E.-S."/>
            <person name="Hwang C.Y."/>
        </authorList>
    </citation>
    <scope>NUCLEOTIDE SEQUENCE</scope>
    <source>
        <strain evidence="2">KIGAM418</strain>
    </source>
</reference>
<keyword evidence="3" id="KW-1185">Reference proteome</keyword>
<keyword evidence="1" id="KW-0812">Transmembrane</keyword>
<feature type="transmembrane region" description="Helical" evidence="1">
    <location>
        <begin position="12"/>
        <end position="34"/>
    </location>
</feature>
<name>A0A9X1XFW6_9BACL</name>
<keyword evidence="1" id="KW-0472">Membrane</keyword>